<dbReference type="EMBL" id="OD004088">
    <property type="protein sequence ID" value="CAD7409270.1"/>
    <property type="molecule type" value="Genomic_DNA"/>
</dbReference>
<keyword evidence="3" id="KW-1133">Transmembrane helix</keyword>
<dbReference type="PANTHER" id="PTHR13800">
    <property type="entry name" value="TRANSIENT RECEPTOR POTENTIAL CATION CHANNEL, SUBFAMILY M, MEMBER 6"/>
    <property type="match status" value="1"/>
</dbReference>
<dbReference type="InterPro" id="IPR050927">
    <property type="entry name" value="TRPM"/>
</dbReference>
<dbReference type="InterPro" id="IPR057366">
    <property type="entry name" value="TRPM-like"/>
</dbReference>
<dbReference type="Pfam" id="PF25508">
    <property type="entry name" value="TRPM2"/>
    <property type="match status" value="1"/>
</dbReference>
<evidence type="ECO:0000256" key="3">
    <source>
        <dbReference type="ARBA" id="ARBA00022989"/>
    </source>
</evidence>
<dbReference type="PANTHER" id="PTHR13800:SF1">
    <property type="entry name" value="TRANSIENT RECEPTOR POTENTIAL CATION CHANNEL TRPM"/>
    <property type="match status" value="1"/>
</dbReference>
<comment type="subcellular location">
    <subcellularLocation>
        <location evidence="1">Membrane</location>
        <topology evidence="1">Multi-pass membrane protein</topology>
    </subcellularLocation>
</comment>
<feature type="domain" description="TRPM-like" evidence="5">
    <location>
        <begin position="84"/>
        <end position="219"/>
    </location>
</feature>
<reference evidence="6" key="1">
    <citation type="submission" date="2020-11" db="EMBL/GenBank/DDBJ databases">
        <authorList>
            <person name="Tran Van P."/>
        </authorList>
    </citation>
    <scope>NUCLEOTIDE SEQUENCE</scope>
</reference>
<dbReference type="GO" id="GO:0005886">
    <property type="term" value="C:plasma membrane"/>
    <property type="evidence" value="ECO:0007669"/>
    <property type="project" value="TreeGrafter"/>
</dbReference>
<evidence type="ECO:0000256" key="1">
    <source>
        <dbReference type="ARBA" id="ARBA00004141"/>
    </source>
</evidence>
<dbReference type="GO" id="GO:0005261">
    <property type="term" value="F:monoatomic cation channel activity"/>
    <property type="evidence" value="ECO:0007669"/>
    <property type="project" value="TreeGrafter"/>
</dbReference>
<keyword evidence="2" id="KW-0812">Transmembrane</keyword>
<keyword evidence="4" id="KW-0472">Membrane</keyword>
<evidence type="ECO:0000313" key="6">
    <source>
        <dbReference type="EMBL" id="CAD7409270.1"/>
    </source>
</evidence>
<dbReference type="AlphaFoldDB" id="A0A7R9D789"/>
<evidence type="ECO:0000256" key="2">
    <source>
        <dbReference type="ARBA" id="ARBA00022692"/>
    </source>
</evidence>
<protein>
    <recommendedName>
        <fullName evidence="5">TRPM-like domain-containing protein</fullName>
    </recommendedName>
</protein>
<gene>
    <name evidence="6" type="ORF">TPSB3V08_LOCUS6752</name>
</gene>
<proteinExistence type="predicted"/>
<organism evidence="6">
    <name type="scientific">Timema poppense</name>
    <name type="common">Walking stick</name>
    <dbReference type="NCBI Taxonomy" id="170557"/>
    <lineage>
        <taxon>Eukaryota</taxon>
        <taxon>Metazoa</taxon>
        <taxon>Ecdysozoa</taxon>
        <taxon>Arthropoda</taxon>
        <taxon>Hexapoda</taxon>
        <taxon>Insecta</taxon>
        <taxon>Pterygota</taxon>
        <taxon>Neoptera</taxon>
        <taxon>Polyneoptera</taxon>
        <taxon>Phasmatodea</taxon>
        <taxon>Timematodea</taxon>
        <taxon>Timematoidea</taxon>
        <taxon>Timematidae</taxon>
        <taxon>Timema</taxon>
    </lineage>
</organism>
<accession>A0A7R9D789</accession>
<dbReference type="GO" id="GO:0030001">
    <property type="term" value="P:metal ion transport"/>
    <property type="evidence" value="ECO:0007669"/>
    <property type="project" value="TreeGrafter"/>
</dbReference>
<evidence type="ECO:0000256" key="4">
    <source>
        <dbReference type="ARBA" id="ARBA00023136"/>
    </source>
</evidence>
<evidence type="ECO:0000259" key="5">
    <source>
        <dbReference type="Pfam" id="PF25508"/>
    </source>
</evidence>
<name>A0A7R9D789_TIMPO</name>
<sequence length="256" mass="29241">MLLENVVPMASIFLTFFTSRELANALVVLSSTAEDGEIEVQISVRASYTRRKFRIIYAKVMKRSPHVHRNSASFIRYYGNTNLTLSLLAETLPTTKETALFDYPFNELLTWAVLTKRQEMALLMWQHGEEALAKALVACKLYKAMANEAAEDDLETEIYEELRNYGKEFDNIALELLDFCYRQDDDQTQQLLTCELQNWSGQTCLSLAVTANHRALLAHPCSQIILADLWMGGLRTRKNTNLKVMFVLLKPIAFIS</sequence>